<evidence type="ECO:0000313" key="6">
    <source>
        <dbReference type="EMBL" id="MYM87313.1"/>
    </source>
</evidence>
<sequence>MKKSALQDVVVDKRDQIEGLIKGLEVIRAFDHESVRLTPTELGEKVGLSRTAARRYLLTLVHMGMAATDGRTFWLRPSVLSIGHAYVDSARLPRAVVPYLQRLTNQLQESTNYSVLDGDDVVYVSRVNAPRILLAGFDPGMRLPAYTSTAGRVLLSSHSDETLQAYLERVTLIAYTHMTVTDKDQLFREIVAIREDGFGATENQYEMGLRGISVPVKNRVGDVVGALSTSMPASHGSHKEAIARCVPAMQAVANTLMLWV</sequence>
<feature type="domain" description="HTH iclR-type" evidence="4">
    <location>
        <begin position="17"/>
        <end position="77"/>
    </location>
</feature>
<evidence type="ECO:0000313" key="7">
    <source>
        <dbReference type="Proteomes" id="UP000470302"/>
    </source>
</evidence>
<gene>
    <name evidence="6" type="ORF">GTP91_08975</name>
</gene>
<dbReference type="Pfam" id="PF01614">
    <property type="entry name" value="IclR_C"/>
    <property type="match status" value="1"/>
</dbReference>
<dbReference type="Gene3D" id="1.10.10.10">
    <property type="entry name" value="Winged helix-like DNA-binding domain superfamily/Winged helix DNA-binding domain"/>
    <property type="match status" value="1"/>
</dbReference>
<dbReference type="Pfam" id="PF09339">
    <property type="entry name" value="HTH_IclR"/>
    <property type="match status" value="1"/>
</dbReference>
<proteinExistence type="predicted"/>
<keyword evidence="1" id="KW-0805">Transcription regulation</keyword>
<dbReference type="SMART" id="SM00346">
    <property type="entry name" value="HTH_ICLR"/>
    <property type="match status" value="1"/>
</dbReference>
<dbReference type="SUPFAM" id="SSF46785">
    <property type="entry name" value="Winged helix' DNA-binding domain"/>
    <property type="match status" value="1"/>
</dbReference>
<dbReference type="GO" id="GO:0003677">
    <property type="term" value="F:DNA binding"/>
    <property type="evidence" value="ECO:0007669"/>
    <property type="project" value="UniProtKB-KW"/>
</dbReference>
<keyword evidence="3" id="KW-0804">Transcription</keyword>
<comment type="caution">
    <text evidence="6">The sequence shown here is derived from an EMBL/GenBank/DDBJ whole genome shotgun (WGS) entry which is preliminary data.</text>
</comment>
<evidence type="ECO:0000256" key="2">
    <source>
        <dbReference type="ARBA" id="ARBA00023125"/>
    </source>
</evidence>
<dbReference type="PANTHER" id="PTHR30136:SF34">
    <property type="entry name" value="TRANSCRIPTIONAL REGULATOR"/>
    <property type="match status" value="1"/>
</dbReference>
<evidence type="ECO:0000259" key="5">
    <source>
        <dbReference type="PROSITE" id="PS51078"/>
    </source>
</evidence>
<dbReference type="Gene3D" id="3.30.450.40">
    <property type="match status" value="1"/>
</dbReference>
<dbReference type="SUPFAM" id="SSF55781">
    <property type="entry name" value="GAF domain-like"/>
    <property type="match status" value="1"/>
</dbReference>
<dbReference type="GO" id="GO:0045892">
    <property type="term" value="P:negative regulation of DNA-templated transcription"/>
    <property type="evidence" value="ECO:0007669"/>
    <property type="project" value="TreeGrafter"/>
</dbReference>
<dbReference type="InterPro" id="IPR029016">
    <property type="entry name" value="GAF-like_dom_sf"/>
</dbReference>
<name>A0A845FXR6_9BURK</name>
<dbReference type="PANTHER" id="PTHR30136">
    <property type="entry name" value="HELIX-TURN-HELIX TRANSCRIPTIONAL REGULATOR, ICLR FAMILY"/>
    <property type="match status" value="1"/>
</dbReference>
<dbReference type="EMBL" id="WWCW01000021">
    <property type="protein sequence ID" value="MYM87313.1"/>
    <property type="molecule type" value="Genomic_DNA"/>
</dbReference>
<evidence type="ECO:0000259" key="4">
    <source>
        <dbReference type="PROSITE" id="PS51077"/>
    </source>
</evidence>
<dbReference type="PROSITE" id="PS51078">
    <property type="entry name" value="ICLR_ED"/>
    <property type="match status" value="1"/>
</dbReference>
<evidence type="ECO:0000256" key="1">
    <source>
        <dbReference type="ARBA" id="ARBA00023015"/>
    </source>
</evidence>
<organism evidence="6 7">
    <name type="scientific">Duganella vulcania</name>
    <dbReference type="NCBI Taxonomy" id="2692166"/>
    <lineage>
        <taxon>Bacteria</taxon>
        <taxon>Pseudomonadati</taxon>
        <taxon>Pseudomonadota</taxon>
        <taxon>Betaproteobacteria</taxon>
        <taxon>Burkholderiales</taxon>
        <taxon>Oxalobacteraceae</taxon>
        <taxon>Telluria group</taxon>
        <taxon>Duganella</taxon>
    </lineage>
</organism>
<keyword evidence="2" id="KW-0238">DNA-binding</keyword>
<dbReference type="GO" id="GO:0003700">
    <property type="term" value="F:DNA-binding transcription factor activity"/>
    <property type="evidence" value="ECO:0007669"/>
    <property type="project" value="TreeGrafter"/>
</dbReference>
<dbReference type="InterPro" id="IPR014757">
    <property type="entry name" value="Tscrpt_reg_IclR_C"/>
</dbReference>
<dbReference type="RefSeq" id="WP_161096472.1">
    <property type="nucleotide sequence ID" value="NZ_WWCW01000021.1"/>
</dbReference>
<dbReference type="InterPro" id="IPR050707">
    <property type="entry name" value="HTH_MetabolicPath_Reg"/>
</dbReference>
<reference evidence="6 7" key="1">
    <citation type="submission" date="2020-01" db="EMBL/GenBank/DDBJ databases">
        <title>Novel species isolated from a subtropical stream in China.</title>
        <authorList>
            <person name="Lu H."/>
        </authorList>
    </citation>
    <scope>NUCLEOTIDE SEQUENCE [LARGE SCALE GENOMIC DNA]</scope>
    <source>
        <strain evidence="6 7">FT82W</strain>
    </source>
</reference>
<dbReference type="PROSITE" id="PS51077">
    <property type="entry name" value="HTH_ICLR"/>
    <property type="match status" value="1"/>
</dbReference>
<protein>
    <submittedName>
        <fullName evidence="6">Helix-turn-helix domain-containing protein</fullName>
    </submittedName>
</protein>
<dbReference type="Proteomes" id="UP000470302">
    <property type="component" value="Unassembled WGS sequence"/>
</dbReference>
<dbReference type="InterPro" id="IPR005471">
    <property type="entry name" value="Tscrpt_reg_IclR_N"/>
</dbReference>
<accession>A0A845FXR6</accession>
<dbReference type="AlphaFoldDB" id="A0A845FXR6"/>
<feature type="domain" description="IclR-ED" evidence="5">
    <location>
        <begin position="78"/>
        <end position="260"/>
    </location>
</feature>
<evidence type="ECO:0000256" key="3">
    <source>
        <dbReference type="ARBA" id="ARBA00023163"/>
    </source>
</evidence>
<dbReference type="InterPro" id="IPR036388">
    <property type="entry name" value="WH-like_DNA-bd_sf"/>
</dbReference>
<dbReference type="InterPro" id="IPR036390">
    <property type="entry name" value="WH_DNA-bd_sf"/>
</dbReference>